<dbReference type="InterPro" id="IPR002126">
    <property type="entry name" value="Cadherin-like_dom"/>
</dbReference>
<dbReference type="Pfam" id="PF19077">
    <property type="entry name" value="Big_13"/>
    <property type="match status" value="10"/>
</dbReference>
<dbReference type="NCBIfam" id="TIGR03661">
    <property type="entry name" value="T1SS_VCA0849"/>
    <property type="match status" value="1"/>
</dbReference>
<dbReference type="Gene3D" id="2.150.10.10">
    <property type="entry name" value="Serralysin-like metalloprotease, C-terminal"/>
    <property type="match status" value="1"/>
</dbReference>
<feature type="region of interest" description="Disordered" evidence="2">
    <location>
        <begin position="235"/>
        <end position="260"/>
    </location>
</feature>
<proteinExistence type="predicted"/>
<dbReference type="PROSITE" id="PS50268">
    <property type="entry name" value="CADHERIN_2"/>
    <property type="match status" value="1"/>
</dbReference>
<dbReference type="InterPro" id="IPR044016">
    <property type="entry name" value="Big_13"/>
</dbReference>
<dbReference type="InterPro" id="IPR011049">
    <property type="entry name" value="Serralysin-like_metalloprot_C"/>
</dbReference>
<feature type="compositionally biased region" description="Polar residues" evidence="2">
    <location>
        <begin position="250"/>
        <end position="260"/>
    </location>
</feature>
<dbReference type="InterPro" id="IPR013783">
    <property type="entry name" value="Ig-like_fold"/>
</dbReference>
<dbReference type="EMBL" id="JAPMOU010000006">
    <property type="protein sequence ID" value="MDE1461759.1"/>
    <property type="molecule type" value="Genomic_DNA"/>
</dbReference>
<dbReference type="Gene3D" id="2.60.40.60">
    <property type="entry name" value="Cadherins"/>
    <property type="match status" value="1"/>
</dbReference>
<evidence type="ECO:0000256" key="2">
    <source>
        <dbReference type="SAM" id="MobiDB-lite"/>
    </source>
</evidence>
<sequence length="1800" mass="181091">MAAQNQPTDFAKSLSDEATATALLLAGSQLMQSSQVYSKGNIEEKFGQPKVVDQPFQHTGENLKLGSLFELNQTTSSEVHDYSQNVTAESSKAQLTVVSQPAIFSSAFLNKLSATGFAPVVNVEERTAEEIANPVIYRDDSETISRGGYASSYATASPVLETISHINQPLPHQAETQASPSQTELVESNSLALAANSHVADNKTSINDVNSDKSQITRLQAPVLDSNSEINNTEEVASHNQADASPPTTPAMTMSSISNNGGVTSSNTLVFSGTAEANSSVEVFIDGVSIGTTTTDGAGNWSVDHTGTTLADGNYTVTAQATDAAGNVSALSAGLPITIDTSGPAAPAITNISNDTGASNADEITSDNTLVFSGTAEANSSVEVFIDGVSIGTTTADGSGNWSVDHTGTTLADGNYTITARATDAAGNVSALSAGLPITVDTSGPAAPAITGISNDTGASNADEITSDNTLVFSGTAEANSSVEVFIDGVSIGTTTADGSGNWNVDHTGTTLADGNYTLTAQATDAASNVSGLSAGLPMTIDTSGPAAPTVTGISNDTGASNADEVTSDNTLVFSGTAEANSSVEVFIDGVSIGTTTADGAGNWSVDHTSTTLADGNYTLTARATDAAGNVSALSTGLLVTVDTSGPAAPTITGISNDTGASNADEITSDNTLVFSGTAEANSSVEVFIGGVSIGTTTADGSGSWSVDHTGTALADGNYTLTARATDVAGNVSALSAGLPITIDTSGPAAPAVTGISADTGSSNSDEITSDNTLVFSGTAEANSSVEVFIDGVSIGTTTADGAGNWSVDHTGATLADGNYTLTARATDAAGNVSALSAGLPMTIDTSGPAAPSITGISNDTGASNADEVTSDNTLVFSGTAEANSSVEVFIDGVSIGTTTADGAGNWSVDHTSTTLADGNYTLTARATDAAGNVSALSTGLLVTVDTSGPAAPTITGISNDTGASNADEITSDNTLVFSGTAEANSSVEVFIGGVSIGTTTADGSGSWSVDHTGTALADGNYTLTARATDVAGNVSALSAGLPITIDTSGPAAPAVTGISADTGSSNSDEITSDNTLVFSGTAEANSSVEVFIDGVSIGTTTAGGAGNWSVDHTDTTLTDGNYIVTARATDAAGNVSPLSAGLPMTIDTSGPAAPSITGISNDTGASNADEITSDNTLVFSGTAEANSSVEVFIDGVSIGTTTTDGSGNWSVDHTSTTLADGNHTLTARATDAAGNVSALSSGLPVTIDTTNPTFNNSVFSLAENSASSTTVGTASGTDTTTLSYSFSNDTQTSSDGYFQIDANTGAITLTAAGATADLLNYEAGANSVQHNVKTTDLAGNQTTAQVTINITDVNEAPTIANNTVTAVENTTYTFSASNFKFTDVDAGSALASVKITSLPVSGQLLLNGSAVSINDEISISDINNNLLAYQPANGVSGSQAATFNYQVSDGTNWSSNSAQMDMDILNTITGTAPASQSSNITIDVNNYTTTNQGFQASAQKVNLFTGALQAGNIDAYGSEGFGIDALTLFNEWNTKLDEISYSTIWNKSEVMTIDFDQDMTDSTVNFARLYSSDNEVGHWEAYKDGALVGQGDFNGTSDGQGSFNIVVGGGFDQVKFTALMENGESQGSSYLVNSITGNTVIHQTGGEDTLTGTSAGDYMAGLGGNDILSGGGGDDLIIGGSGADTLTGGTGADTFDWNLNDQGTLASPTTDTIMDFNIAENDVLHLQDLLVGETQGTLDQFLTVSASGGDTTIDVAHNGDGQVTQKIVLDNVDLTSHYGTSNSSTIISNLVSDGSLLTD</sequence>
<organism evidence="4 5">
    <name type="scientific">Spartinivicinus poritis</name>
    <dbReference type="NCBI Taxonomy" id="2994640"/>
    <lineage>
        <taxon>Bacteria</taxon>
        <taxon>Pseudomonadati</taxon>
        <taxon>Pseudomonadota</taxon>
        <taxon>Gammaproteobacteria</taxon>
        <taxon>Oceanospirillales</taxon>
        <taxon>Zooshikellaceae</taxon>
        <taxon>Spartinivicinus</taxon>
    </lineage>
</organism>
<dbReference type="InterPro" id="IPR019960">
    <property type="entry name" value="T1SS_VCA0849"/>
</dbReference>
<feature type="domain" description="Cadherin" evidence="3">
    <location>
        <begin position="1254"/>
        <end position="1360"/>
    </location>
</feature>
<evidence type="ECO:0000259" key="3">
    <source>
        <dbReference type="PROSITE" id="PS50268"/>
    </source>
</evidence>
<dbReference type="RefSeq" id="WP_274688116.1">
    <property type="nucleotide sequence ID" value="NZ_JAPMOU010000006.1"/>
</dbReference>
<keyword evidence="5" id="KW-1185">Reference proteome</keyword>
<dbReference type="Pfam" id="PF00353">
    <property type="entry name" value="HemolysinCabind"/>
    <property type="match status" value="1"/>
</dbReference>
<evidence type="ECO:0000256" key="1">
    <source>
        <dbReference type="ARBA" id="ARBA00022837"/>
    </source>
</evidence>
<dbReference type="SUPFAM" id="SSF49313">
    <property type="entry name" value="Cadherin-like"/>
    <property type="match status" value="1"/>
</dbReference>
<evidence type="ECO:0000313" key="5">
    <source>
        <dbReference type="Proteomes" id="UP001528823"/>
    </source>
</evidence>
<dbReference type="Gene3D" id="2.60.40.10">
    <property type="entry name" value="Immunoglobulins"/>
    <property type="match status" value="10"/>
</dbReference>
<dbReference type="InterPro" id="IPR018511">
    <property type="entry name" value="Hemolysin-typ_Ca-bd_CS"/>
</dbReference>
<dbReference type="Proteomes" id="UP001528823">
    <property type="component" value="Unassembled WGS sequence"/>
</dbReference>
<dbReference type="PROSITE" id="PS00330">
    <property type="entry name" value="HEMOLYSIN_CALCIUM"/>
    <property type="match status" value="2"/>
</dbReference>
<dbReference type="PRINTS" id="PR00313">
    <property type="entry name" value="CABNDNGRPT"/>
</dbReference>
<dbReference type="InterPro" id="IPR015919">
    <property type="entry name" value="Cadherin-like_sf"/>
</dbReference>
<dbReference type="SUPFAM" id="SSF51120">
    <property type="entry name" value="beta-Roll"/>
    <property type="match status" value="1"/>
</dbReference>
<dbReference type="NCBIfam" id="NF033510">
    <property type="entry name" value="Ca_tandemer"/>
    <property type="match status" value="10"/>
</dbReference>
<dbReference type="InterPro" id="IPR001343">
    <property type="entry name" value="Hemolysn_Ca-bd"/>
</dbReference>
<name>A0ABT5U9C7_9GAMM</name>
<comment type="caution">
    <text evidence="4">The sequence shown here is derived from an EMBL/GenBank/DDBJ whole genome shotgun (WGS) entry which is preliminary data.</text>
</comment>
<gene>
    <name evidence="4" type="ORF">ORQ98_07240</name>
</gene>
<dbReference type="SMART" id="SM00112">
    <property type="entry name" value="CA"/>
    <property type="match status" value="1"/>
</dbReference>
<evidence type="ECO:0000313" key="4">
    <source>
        <dbReference type="EMBL" id="MDE1461759.1"/>
    </source>
</evidence>
<accession>A0ABT5U9C7</accession>
<dbReference type="Pfam" id="PF16184">
    <property type="entry name" value="Cadherin_3"/>
    <property type="match status" value="1"/>
</dbReference>
<protein>
    <submittedName>
        <fullName evidence="4">Ig-like domain-containing protein</fullName>
    </submittedName>
</protein>
<reference evidence="4 5" key="1">
    <citation type="submission" date="2022-11" db="EMBL/GenBank/DDBJ databases">
        <title>Spartinivicinus poritis sp. nov., isolated from scleractinian coral Porites lutea.</title>
        <authorList>
            <person name="Zhang G."/>
            <person name="Cai L."/>
            <person name="Wei Q."/>
        </authorList>
    </citation>
    <scope>NUCLEOTIDE SEQUENCE [LARGE SCALE GENOMIC DNA]</scope>
    <source>
        <strain evidence="4 5">A2-2</strain>
    </source>
</reference>
<dbReference type="CDD" id="cd11304">
    <property type="entry name" value="Cadherin_repeat"/>
    <property type="match status" value="1"/>
</dbReference>
<keyword evidence="1" id="KW-0106">Calcium</keyword>